<dbReference type="GO" id="GO:0004359">
    <property type="term" value="F:glutaminase activity"/>
    <property type="evidence" value="ECO:0007669"/>
    <property type="project" value="UniProtKB-EC"/>
</dbReference>
<evidence type="ECO:0000313" key="13">
    <source>
        <dbReference type="EMBL" id="QUD86530.1"/>
    </source>
</evidence>
<evidence type="ECO:0000256" key="11">
    <source>
        <dbReference type="PIRSR" id="PIRSR000495-1"/>
    </source>
</evidence>
<organism evidence="13 14">
    <name type="scientific">Phenylobacterium montanum</name>
    <dbReference type="NCBI Taxonomy" id="2823693"/>
    <lineage>
        <taxon>Bacteria</taxon>
        <taxon>Pseudomonadati</taxon>
        <taxon>Pseudomonadota</taxon>
        <taxon>Alphaproteobacteria</taxon>
        <taxon>Caulobacterales</taxon>
        <taxon>Caulobacteraceae</taxon>
        <taxon>Phenylobacterium</taxon>
    </lineage>
</organism>
<evidence type="ECO:0000256" key="7">
    <source>
        <dbReference type="ARBA" id="ARBA00023239"/>
    </source>
</evidence>
<accession>A0A975FWE1</accession>
<dbReference type="InterPro" id="IPR029062">
    <property type="entry name" value="Class_I_gatase-like"/>
</dbReference>
<evidence type="ECO:0000256" key="8">
    <source>
        <dbReference type="ARBA" id="ARBA00047838"/>
    </source>
</evidence>
<dbReference type="GO" id="GO:0005737">
    <property type="term" value="C:cytoplasm"/>
    <property type="evidence" value="ECO:0007669"/>
    <property type="project" value="UniProtKB-SubCell"/>
</dbReference>
<dbReference type="InterPro" id="IPR010139">
    <property type="entry name" value="Imidazole-glycPsynth_HisH"/>
</dbReference>
<comment type="catalytic activity">
    <reaction evidence="9 10">
        <text>L-glutamine + H2O = L-glutamate + NH4(+)</text>
        <dbReference type="Rhea" id="RHEA:15889"/>
        <dbReference type="ChEBI" id="CHEBI:15377"/>
        <dbReference type="ChEBI" id="CHEBI:28938"/>
        <dbReference type="ChEBI" id="CHEBI:29985"/>
        <dbReference type="ChEBI" id="CHEBI:58359"/>
        <dbReference type="EC" id="3.5.1.2"/>
    </reaction>
</comment>
<sequence length="214" mass="22433">MQSIALIDYGSGNLRSAEKALVKAGEALDGARRVVVTADPDLIARADRIVLPGVGAFAACAAGLHARSGVTEALEAAVRGRGTPFLGICVGMQLMASRGLEFRTTLGLDWIGGEVRRLTPDGAAFKVPHMGWNDIQVAAPHPLFEGLGADSPMYFTHSFAFFPDDAAAVAASVDHGGRFAAAVAHGNMAGVQFHPEKSQAAGLRLLANFLDWRP</sequence>
<protein>
    <recommendedName>
        <fullName evidence="10">Imidazole glycerol phosphate synthase subunit HisH</fullName>
        <ecNumber evidence="10">4.3.2.10</ecNumber>
    </recommendedName>
    <alternativeName>
        <fullName evidence="10">IGP synthase glutaminase subunit</fullName>
        <ecNumber evidence="10">3.5.1.2</ecNumber>
    </alternativeName>
    <alternativeName>
        <fullName evidence="10">IGP synthase subunit HisH</fullName>
    </alternativeName>
    <alternativeName>
        <fullName evidence="10">ImGP synthase subunit HisH</fullName>
        <shortName evidence="10">IGPS subunit HisH</shortName>
    </alternativeName>
</protein>
<evidence type="ECO:0000256" key="2">
    <source>
        <dbReference type="ARBA" id="ARBA00011152"/>
    </source>
</evidence>
<dbReference type="Gene3D" id="3.40.50.880">
    <property type="match status" value="1"/>
</dbReference>
<dbReference type="Pfam" id="PF00117">
    <property type="entry name" value="GATase"/>
    <property type="match status" value="1"/>
</dbReference>
<comment type="pathway">
    <text evidence="1 10">Amino-acid biosynthesis; L-histidine biosynthesis; L-histidine from 5-phospho-alpha-D-ribose 1-diphosphate: step 5/9.</text>
</comment>
<evidence type="ECO:0000256" key="5">
    <source>
        <dbReference type="ARBA" id="ARBA00022962"/>
    </source>
</evidence>
<comment type="function">
    <text evidence="10">IGPS catalyzes the conversion of PRFAR and glutamine to IGP, AICAR and glutamate. The HisH subunit catalyzes the hydrolysis of glutamine to glutamate and ammonia as part of the synthesis of IGP and AICAR. The resulting ammonia molecule is channeled to the active site of HisF.</text>
</comment>
<gene>
    <name evidence="10 13" type="primary">hisH</name>
    <name evidence="13" type="ORF">KCG34_15705</name>
</gene>
<feature type="active site" evidence="10 11">
    <location>
        <position position="196"/>
    </location>
</feature>
<dbReference type="PROSITE" id="PS51273">
    <property type="entry name" value="GATASE_TYPE_1"/>
    <property type="match status" value="1"/>
</dbReference>
<feature type="domain" description="Glutamine amidotransferase" evidence="12">
    <location>
        <begin position="6"/>
        <end position="210"/>
    </location>
</feature>
<feature type="active site" description="Nucleophile" evidence="10 11">
    <location>
        <position position="89"/>
    </location>
</feature>
<evidence type="ECO:0000256" key="6">
    <source>
        <dbReference type="ARBA" id="ARBA00023102"/>
    </source>
</evidence>
<dbReference type="SUPFAM" id="SSF52317">
    <property type="entry name" value="Class I glutamine amidotransferase-like"/>
    <property type="match status" value="1"/>
</dbReference>
<dbReference type="EMBL" id="CP073078">
    <property type="protein sequence ID" value="QUD86530.1"/>
    <property type="molecule type" value="Genomic_DNA"/>
</dbReference>
<keyword evidence="4 10" id="KW-0378">Hydrolase</keyword>
<evidence type="ECO:0000256" key="4">
    <source>
        <dbReference type="ARBA" id="ARBA00022801"/>
    </source>
</evidence>
<proteinExistence type="inferred from homology"/>
<dbReference type="CDD" id="cd01748">
    <property type="entry name" value="GATase1_IGP_Synthase"/>
    <property type="match status" value="1"/>
</dbReference>
<dbReference type="PIRSF" id="PIRSF000495">
    <property type="entry name" value="Amidotransf_hisH"/>
    <property type="match status" value="1"/>
</dbReference>
<keyword evidence="7 10" id="KW-0456">Lyase</keyword>
<dbReference type="KEGG" id="caul:KCG34_15705"/>
<dbReference type="Proteomes" id="UP000676409">
    <property type="component" value="Chromosome"/>
</dbReference>
<evidence type="ECO:0000259" key="12">
    <source>
        <dbReference type="Pfam" id="PF00117"/>
    </source>
</evidence>
<dbReference type="HAMAP" id="MF_00278">
    <property type="entry name" value="HisH"/>
    <property type="match status" value="1"/>
</dbReference>
<evidence type="ECO:0000256" key="9">
    <source>
        <dbReference type="ARBA" id="ARBA00049534"/>
    </source>
</evidence>
<keyword evidence="3 10" id="KW-0028">Amino-acid biosynthesis</keyword>
<keyword evidence="14" id="KW-1185">Reference proteome</keyword>
<dbReference type="GO" id="GO:0000107">
    <property type="term" value="F:imidazoleglycerol-phosphate synthase activity"/>
    <property type="evidence" value="ECO:0007669"/>
    <property type="project" value="UniProtKB-UniRule"/>
</dbReference>
<comment type="catalytic activity">
    <reaction evidence="8 10">
        <text>5-[(5-phospho-1-deoxy-D-ribulos-1-ylimino)methylamino]-1-(5-phospho-beta-D-ribosyl)imidazole-4-carboxamide + L-glutamine = D-erythro-1-(imidazol-4-yl)glycerol 3-phosphate + 5-amino-1-(5-phospho-beta-D-ribosyl)imidazole-4-carboxamide + L-glutamate + H(+)</text>
        <dbReference type="Rhea" id="RHEA:24793"/>
        <dbReference type="ChEBI" id="CHEBI:15378"/>
        <dbReference type="ChEBI" id="CHEBI:29985"/>
        <dbReference type="ChEBI" id="CHEBI:58278"/>
        <dbReference type="ChEBI" id="CHEBI:58359"/>
        <dbReference type="ChEBI" id="CHEBI:58475"/>
        <dbReference type="ChEBI" id="CHEBI:58525"/>
        <dbReference type="EC" id="4.3.2.10"/>
    </reaction>
</comment>
<keyword evidence="5 10" id="KW-0315">Glutamine amidotransferase</keyword>
<evidence type="ECO:0000256" key="3">
    <source>
        <dbReference type="ARBA" id="ARBA00022605"/>
    </source>
</evidence>
<comment type="subunit">
    <text evidence="2 10">Heterodimer of HisH and HisF.</text>
</comment>
<reference evidence="13" key="1">
    <citation type="submission" date="2021-04" db="EMBL/GenBank/DDBJ databases">
        <title>The complete genome sequence of Caulobacter sp. S6.</title>
        <authorList>
            <person name="Tang Y."/>
            <person name="Ouyang W."/>
            <person name="Liu Q."/>
            <person name="Huang B."/>
            <person name="Guo Z."/>
            <person name="Lei P."/>
        </authorList>
    </citation>
    <scope>NUCLEOTIDE SEQUENCE</scope>
    <source>
        <strain evidence="13">S6</strain>
    </source>
</reference>
<keyword evidence="6 10" id="KW-0368">Histidine biosynthesis</keyword>
<comment type="subcellular location">
    <subcellularLocation>
        <location evidence="10">Cytoplasm</location>
    </subcellularLocation>
</comment>
<dbReference type="EC" id="4.3.2.10" evidence="10"/>
<keyword evidence="13" id="KW-0328">Glycosyltransferase</keyword>
<evidence type="ECO:0000256" key="1">
    <source>
        <dbReference type="ARBA" id="ARBA00005091"/>
    </source>
</evidence>
<keyword evidence="10" id="KW-0963">Cytoplasm</keyword>
<evidence type="ECO:0000256" key="10">
    <source>
        <dbReference type="HAMAP-Rule" id="MF_00278"/>
    </source>
</evidence>
<dbReference type="EC" id="3.5.1.2" evidence="10"/>
<keyword evidence="13" id="KW-0808">Transferase</keyword>
<dbReference type="GO" id="GO:0016829">
    <property type="term" value="F:lyase activity"/>
    <property type="evidence" value="ECO:0007669"/>
    <property type="project" value="UniProtKB-KW"/>
</dbReference>
<dbReference type="AlphaFoldDB" id="A0A975FWE1"/>
<dbReference type="PANTHER" id="PTHR42701:SF1">
    <property type="entry name" value="IMIDAZOLE GLYCEROL PHOSPHATE SYNTHASE SUBUNIT HISH"/>
    <property type="match status" value="1"/>
</dbReference>
<dbReference type="PANTHER" id="PTHR42701">
    <property type="entry name" value="IMIDAZOLE GLYCEROL PHOSPHATE SYNTHASE SUBUNIT HISH"/>
    <property type="match status" value="1"/>
</dbReference>
<dbReference type="GO" id="GO:0000105">
    <property type="term" value="P:L-histidine biosynthetic process"/>
    <property type="evidence" value="ECO:0007669"/>
    <property type="project" value="UniProtKB-UniRule"/>
</dbReference>
<dbReference type="InterPro" id="IPR017926">
    <property type="entry name" value="GATASE"/>
</dbReference>
<name>A0A975FWE1_9CAUL</name>
<dbReference type="RefSeq" id="WP_211936582.1">
    <property type="nucleotide sequence ID" value="NZ_CP073078.1"/>
</dbReference>
<dbReference type="NCBIfam" id="TIGR01855">
    <property type="entry name" value="IMP_synth_hisH"/>
    <property type="match status" value="1"/>
</dbReference>
<feature type="active site" evidence="10 11">
    <location>
        <position position="194"/>
    </location>
</feature>
<evidence type="ECO:0000313" key="14">
    <source>
        <dbReference type="Proteomes" id="UP000676409"/>
    </source>
</evidence>